<proteinExistence type="predicted"/>
<organism evidence="2 3">
    <name type="scientific">Uliginosibacterium silvisoli</name>
    <dbReference type="NCBI Taxonomy" id="3114758"/>
    <lineage>
        <taxon>Bacteria</taxon>
        <taxon>Pseudomonadati</taxon>
        <taxon>Pseudomonadota</taxon>
        <taxon>Betaproteobacteria</taxon>
        <taxon>Rhodocyclales</taxon>
        <taxon>Zoogloeaceae</taxon>
        <taxon>Uliginosibacterium</taxon>
    </lineage>
</organism>
<protein>
    <submittedName>
        <fullName evidence="2">Periplasmic nitrate reductase, NapE protein</fullName>
    </submittedName>
</protein>
<keyword evidence="1" id="KW-0812">Transmembrane</keyword>
<keyword evidence="3" id="KW-1185">Reference proteome</keyword>
<dbReference type="Pfam" id="PF06796">
    <property type="entry name" value="NapE"/>
    <property type="match status" value="1"/>
</dbReference>
<name>A0ABU6K174_9RHOO</name>
<keyword evidence="1" id="KW-1133">Transmembrane helix</keyword>
<evidence type="ECO:0000313" key="3">
    <source>
        <dbReference type="Proteomes" id="UP001331561"/>
    </source>
</evidence>
<dbReference type="InterPro" id="IPR010649">
    <property type="entry name" value="NapE_TorE"/>
</dbReference>
<sequence length="55" mass="6058">METPSEQFSRTEEVRSWLFLVVVMTPALAVAVVIGYGFLVWIYQLFAGPPGSGLP</sequence>
<gene>
    <name evidence="2" type="ORF">VVD49_04405</name>
</gene>
<dbReference type="EMBL" id="JAYXHS010000001">
    <property type="protein sequence ID" value="MEC5384950.1"/>
    <property type="molecule type" value="Genomic_DNA"/>
</dbReference>
<feature type="transmembrane region" description="Helical" evidence="1">
    <location>
        <begin position="17"/>
        <end position="43"/>
    </location>
</feature>
<reference evidence="2 3" key="1">
    <citation type="submission" date="2024-01" db="EMBL/GenBank/DDBJ databases">
        <title>Uliginosibacterium soil sp. nov.</title>
        <authorList>
            <person name="Lv Y."/>
        </authorList>
    </citation>
    <scope>NUCLEOTIDE SEQUENCE [LARGE SCALE GENOMIC DNA]</scope>
    <source>
        <strain evidence="2 3">H3</strain>
    </source>
</reference>
<comment type="caution">
    <text evidence="2">The sequence shown here is derived from an EMBL/GenBank/DDBJ whole genome shotgun (WGS) entry which is preliminary data.</text>
</comment>
<evidence type="ECO:0000256" key="1">
    <source>
        <dbReference type="SAM" id="Phobius"/>
    </source>
</evidence>
<accession>A0ABU6K174</accession>
<keyword evidence="1" id="KW-0472">Membrane</keyword>
<dbReference type="Proteomes" id="UP001331561">
    <property type="component" value="Unassembled WGS sequence"/>
</dbReference>
<dbReference type="RefSeq" id="WP_327597916.1">
    <property type="nucleotide sequence ID" value="NZ_JAYXHS010000001.1"/>
</dbReference>
<evidence type="ECO:0000313" key="2">
    <source>
        <dbReference type="EMBL" id="MEC5384950.1"/>
    </source>
</evidence>